<name>A0ABZ2KAZ5_9BACT</name>
<sequence>MTSPATPLPPKLRRALELVYALEGVASARVWQWGDRIALGVRAGRAAAPAELLQRVEDAVAALREPGEIWDFGLLDDDDSRSTEPPAL</sequence>
<evidence type="ECO:0000313" key="1">
    <source>
        <dbReference type="EMBL" id="WXA94044.1"/>
    </source>
</evidence>
<dbReference type="RefSeq" id="WP_394844648.1">
    <property type="nucleotide sequence ID" value="NZ_CP089982.1"/>
</dbReference>
<keyword evidence="2" id="KW-1185">Reference proteome</keyword>
<organism evidence="1 2">
    <name type="scientific">Pendulispora brunnea</name>
    <dbReference type="NCBI Taxonomy" id="2905690"/>
    <lineage>
        <taxon>Bacteria</taxon>
        <taxon>Pseudomonadati</taxon>
        <taxon>Myxococcota</taxon>
        <taxon>Myxococcia</taxon>
        <taxon>Myxococcales</taxon>
        <taxon>Sorangiineae</taxon>
        <taxon>Pendulisporaceae</taxon>
        <taxon>Pendulispora</taxon>
    </lineage>
</organism>
<gene>
    <name evidence="1" type="ORF">LZC95_47285</name>
</gene>
<proteinExistence type="predicted"/>
<reference evidence="1 2" key="1">
    <citation type="submission" date="2021-12" db="EMBL/GenBank/DDBJ databases">
        <title>Discovery of the Pendulisporaceae a myxobacterial family with distinct sporulation behavior and unique specialized metabolism.</title>
        <authorList>
            <person name="Garcia R."/>
            <person name="Popoff A."/>
            <person name="Bader C.D."/>
            <person name="Loehr J."/>
            <person name="Walesch S."/>
            <person name="Walt C."/>
            <person name="Boldt J."/>
            <person name="Bunk B."/>
            <person name="Haeckl F.J.F.P.J."/>
            <person name="Gunesch A.P."/>
            <person name="Birkelbach J."/>
            <person name="Nuebel U."/>
            <person name="Pietschmann T."/>
            <person name="Bach T."/>
            <person name="Mueller R."/>
        </authorList>
    </citation>
    <scope>NUCLEOTIDE SEQUENCE [LARGE SCALE GENOMIC DNA]</scope>
    <source>
        <strain evidence="1 2">MSr12523</strain>
    </source>
</reference>
<evidence type="ECO:0000313" key="2">
    <source>
        <dbReference type="Proteomes" id="UP001379533"/>
    </source>
</evidence>
<dbReference type="Proteomes" id="UP001379533">
    <property type="component" value="Chromosome"/>
</dbReference>
<dbReference type="EMBL" id="CP089982">
    <property type="protein sequence ID" value="WXA94044.1"/>
    <property type="molecule type" value="Genomic_DNA"/>
</dbReference>
<accession>A0ABZ2KAZ5</accession>
<protein>
    <submittedName>
        <fullName evidence="1">Uncharacterized protein</fullName>
    </submittedName>
</protein>